<accession>A0A645EFN3</accession>
<dbReference type="AlphaFoldDB" id="A0A645EFN3"/>
<organism evidence="1">
    <name type="scientific">bioreactor metagenome</name>
    <dbReference type="NCBI Taxonomy" id="1076179"/>
    <lineage>
        <taxon>unclassified sequences</taxon>
        <taxon>metagenomes</taxon>
        <taxon>ecological metagenomes</taxon>
    </lineage>
</organism>
<reference evidence="1" key="1">
    <citation type="submission" date="2019-08" db="EMBL/GenBank/DDBJ databases">
        <authorList>
            <person name="Kucharzyk K."/>
            <person name="Murdoch R.W."/>
            <person name="Higgins S."/>
            <person name="Loffler F."/>
        </authorList>
    </citation>
    <scope>NUCLEOTIDE SEQUENCE</scope>
</reference>
<proteinExistence type="predicted"/>
<gene>
    <name evidence="1" type="ORF">SDC9_147113</name>
</gene>
<protein>
    <submittedName>
        <fullName evidence="1">Uncharacterized protein</fullName>
    </submittedName>
</protein>
<comment type="caution">
    <text evidence="1">The sequence shown here is derived from an EMBL/GenBank/DDBJ whole genome shotgun (WGS) entry which is preliminary data.</text>
</comment>
<dbReference type="EMBL" id="VSSQ01045975">
    <property type="protein sequence ID" value="MPM99918.1"/>
    <property type="molecule type" value="Genomic_DNA"/>
</dbReference>
<evidence type="ECO:0000313" key="1">
    <source>
        <dbReference type="EMBL" id="MPM99918.1"/>
    </source>
</evidence>
<name>A0A645EFN3_9ZZZZ</name>
<sequence>MHIHRMADIIQMFLYALADIDLPHGNAERIAELLRICARATRGAKARHGHGDNILRRTVEQRKRLFAHNERKGGVHAA</sequence>